<dbReference type="Proteomes" id="UP000319213">
    <property type="component" value="Unassembled WGS sequence"/>
</dbReference>
<sequence length="301" mass="32078">MRRLFGGLVLTLTAVIALAGCGGGGDPLDEPTGGPSGARGTTVVVGSANFPENVLLGSIYSQALRAKGVNVEEKFNIGSREIIFGQVQSGAITVLPEYLGSLLAYVDPKSIARTKEQIVAELRGKLPDTLEILEPAAAEDNNSLTVTRQTAERYGLATIEDLAKVSKDMVVGGPPEFRQRQEENLRRTYGLEFKEWRPTGDATADAILDGTVDVGNVFTTDPVIALEGLVPLEDNKNAFGAENVVPLVHRAGVDDTVRATLNTVSAKLDTPALLEMMKRVAVDKEAPEAVAKDWLARNGLL</sequence>
<dbReference type="Gene3D" id="3.40.190.120">
    <property type="entry name" value="Osmoprotection protein (prox), domain 2"/>
    <property type="match status" value="1"/>
</dbReference>
<dbReference type="Gene3D" id="3.40.190.10">
    <property type="entry name" value="Periplasmic binding protein-like II"/>
    <property type="match status" value="1"/>
</dbReference>
<evidence type="ECO:0000259" key="2">
    <source>
        <dbReference type="Pfam" id="PF04069"/>
    </source>
</evidence>
<dbReference type="InterPro" id="IPR007210">
    <property type="entry name" value="ABC_Gly_betaine_transp_sub-bd"/>
</dbReference>
<keyword evidence="1" id="KW-0732">Signal</keyword>
<reference evidence="3 4" key="1">
    <citation type="submission" date="2019-06" db="EMBL/GenBank/DDBJ databases">
        <title>Sequencing the genomes of 1000 actinobacteria strains.</title>
        <authorList>
            <person name="Klenk H.-P."/>
        </authorList>
    </citation>
    <scope>NUCLEOTIDE SEQUENCE [LARGE SCALE GENOMIC DNA]</scope>
    <source>
        <strain evidence="3 4">DSM 43186</strain>
    </source>
</reference>
<dbReference type="RefSeq" id="WP_142258192.1">
    <property type="nucleotide sequence ID" value="NZ_BMPV01000008.1"/>
</dbReference>
<evidence type="ECO:0000313" key="4">
    <source>
        <dbReference type="Proteomes" id="UP000319213"/>
    </source>
</evidence>
<dbReference type="OrthoDB" id="9781705at2"/>
<keyword evidence="4" id="KW-1185">Reference proteome</keyword>
<feature type="domain" description="ABC-type glycine betaine transport system substrate-binding" evidence="2">
    <location>
        <begin position="42"/>
        <end position="296"/>
    </location>
</feature>
<dbReference type="Pfam" id="PF04069">
    <property type="entry name" value="OpuAC"/>
    <property type="match status" value="1"/>
</dbReference>
<comment type="caution">
    <text evidence="3">The sequence shown here is derived from an EMBL/GenBank/DDBJ whole genome shotgun (WGS) entry which is preliminary data.</text>
</comment>
<organism evidence="3 4">
    <name type="scientific">Thermopolyspora flexuosa</name>
    <dbReference type="NCBI Taxonomy" id="103836"/>
    <lineage>
        <taxon>Bacteria</taxon>
        <taxon>Bacillati</taxon>
        <taxon>Actinomycetota</taxon>
        <taxon>Actinomycetes</taxon>
        <taxon>Streptosporangiales</taxon>
        <taxon>Streptosporangiaceae</taxon>
        <taxon>Thermopolyspora</taxon>
    </lineage>
</organism>
<protein>
    <submittedName>
        <fullName evidence="3">Osmoprotectant transport system substrate-binding protein</fullName>
    </submittedName>
</protein>
<feature type="signal peptide" evidence="1">
    <location>
        <begin position="1"/>
        <end position="19"/>
    </location>
</feature>
<accession>A0A543ITP3</accession>
<evidence type="ECO:0000256" key="1">
    <source>
        <dbReference type="SAM" id="SignalP"/>
    </source>
</evidence>
<dbReference type="CDD" id="cd13606">
    <property type="entry name" value="PBP2_ProX_like"/>
    <property type="match status" value="1"/>
</dbReference>
<gene>
    <name evidence="3" type="ORF">FHX40_0612</name>
</gene>
<dbReference type="PROSITE" id="PS51257">
    <property type="entry name" value="PROKAR_LIPOPROTEIN"/>
    <property type="match status" value="1"/>
</dbReference>
<evidence type="ECO:0000313" key="3">
    <source>
        <dbReference type="EMBL" id="TQM73954.1"/>
    </source>
</evidence>
<dbReference type="GO" id="GO:0022857">
    <property type="term" value="F:transmembrane transporter activity"/>
    <property type="evidence" value="ECO:0007669"/>
    <property type="project" value="InterPro"/>
</dbReference>
<dbReference type="EMBL" id="VFPQ01000001">
    <property type="protein sequence ID" value="TQM73954.1"/>
    <property type="molecule type" value="Genomic_DNA"/>
</dbReference>
<name>A0A543ITP3_9ACTN</name>
<feature type="chain" id="PRO_5038509482" evidence="1">
    <location>
        <begin position="20"/>
        <end position="301"/>
    </location>
</feature>
<dbReference type="GO" id="GO:0043190">
    <property type="term" value="C:ATP-binding cassette (ABC) transporter complex"/>
    <property type="evidence" value="ECO:0007669"/>
    <property type="project" value="InterPro"/>
</dbReference>
<dbReference type="SUPFAM" id="SSF53850">
    <property type="entry name" value="Periplasmic binding protein-like II"/>
    <property type="match status" value="1"/>
</dbReference>
<proteinExistence type="predicted"/>
<dbReference type="AlphaFoldDB" id="A0A543ITP3"/>